<dbReference type="AlphaFoldDB" id="A0A1H8LWU6"/>
<name>A0A1H8LWU6_9RHOB</name>
<dbReference type="RefSeq" id="WP_269430853.1">
    <property type="nucleotide sequence ID" value="NZ_FOCO01000046.1"/>
</dbReference>
<keyword evidence="2" id="KW-1185">Reference proteome</keyword>
<dbReference type="EMBL" id="FOCO01000046">
    <property type="protein sequence ID" value="SEO09587.1"/>
    <property type="molecule type" value="Genomic_DNA"/>
</dbReference>
<sequence length="42" mass="4519">MSLIVVRLNLGHFGTGDLKITLSKAEDLEKAKFLLELSCGAS</sequence>
<protein>
    <submittedName>
        <fullName evidence="1">Uncharacterized protein</fullName>
    </submittedName>
</protein>
<accession>A0A1H8LWU6</accession>
<proteinExistence type="predicted"/>
<reference evidence="1 2" key="1">
    <citation type="submission" date="2016-10" db="EMBL/GenBank/DDBJ databases">
        <authorList>
            <person name="de Groot N.N."/>
        </authorList>
    </citation>
    <scope>NUCLEOTIDE SEQUENCE [LARGE SCALE GENOMIC DNA]</scope>
    <source>
        <strain evidence="1 2">CGMCC 1.10836</strain>
    </source>
</reference>
<evidence type="ECO:0000313" key="2">
    <source>
        <dbReference type="Proteomes" id="UP000183002"/>
    </source>
</evidence>
<dbReference type="Proteomes" id="UP000183002">
    <property type="component" value="Unassembled WGS sequence"/>
</dbReference>
<evidence type="ECO:0000313" key="1">
    <source>
        <dbReference type="EMBL" id="SEO09587.1"/>
    </source>
</evidence>
<gene>
    <name evidence="1" type="ORF">SAMN05216227_104622</name>
</gene>
<organism evidence="1 2">
    <name type="scientific">Pseudorhodobacter antarcticus</name>
    <dbReference type="NCBI Taxonomy" id="1077947"/>
    <lineage>
        <taxon>Bacteria</taxon>
        <taxon>Pseudomonadati</taxon>
        <taxon>Pseudomonadota</taxon>
        <taxon>Alphaproteobacteria</taxon>
        <taxon>Rhodobacterales</taxon>
        <taxon>Paracoccaceae</taxon>
        <taxon>Pseudorhodobacter</taxon>
    </lineage>
</organism>